<proteinExistence type="inferred from homology"/>
<dbReference type="PROSITE" id="PS51007">
    <property type="entry name" value="CYTC"/>
    <property type="match status" value="1"/>
</dbReference>
<organism evidence="13 14">
    <name type="scientific">Fopius arisanus</name>
    <dbReference type="NCBI Taxonomy" id="64838"/>
    <lineage>
        <taxon>Eukaryota</taxon>
        <taxon>Metazoa</taxon>
        <taxon>Ecdysozoa</taxon>
        <taxon>Arthropoda</taxon>
        <taxon>Hexapoda</taxon>
        <taxon>Insecta</taxon>
        <taxon>Pterygota</taxon>
        <taxon>Neoptera</taxon>
        <taxon>Endopterygota</taxon>
        <taxon>Hymenoptera</taxon>
        <taxon>Apocrita</taxon>
        <taxon>Ichneumonoidea</taxon>
        <taxon>Braconidae</taxon>
        <taxon>Opiinae</taxon>
        <taxon>Fopius</taxon>
    </lineage>
</organism>
<dbReference type="AlphaFoldDB" id="A0A9R1TR58"/>
<evidence type="ECO:0000313" key="13">
    <source>
        <dbReference type="Proteomes" id="UP000694866"/>
    </source>
</evidence>
<evidence type="ECO:0000256" key="4">
    <source>
        <dbReference type="ARBA" id="ARBA00022448"/>
    </source>
</evidence>
<dbReference type="RefSeq" id="XP_011313824.1">
    <property type="nucleotide sequence ID" value="XM_011315522.1"/>
</dbReference>
<keyword evidence="5 9" id="KW-0349">Heme</keyword>
<evidence type="ECO:0000256" key="10">
    <source>
        <dbReference type="RuleBase" id="RU004426"/>
    </source>
</evidence>
<keyword evidence="6 9" id="KW-0479">Metal-binding</keyword>
<evidence type="ECO:0000259" key="12">
    <source>
        <dbReference type="PROSITE" id="PS51007"/>
    </source>
</evidence>
<dbReference type="FunFam" id="1.10.760.10:FF:000001">
    <property type="entry name" value="Cytochrome c iso-1"/>
    <property type="match status" value="1"/>
</dbReference>
<dbReference type="SUPFAM" id="SSF46626">
    <property type="entry name" value="Cytochrome c"/>
    <property type="match status" value="1"/>
</dbReference>
<dbReference type="OrthoDB" id="449280at2759"/>
<comment type="function">
    <text evidence="1 11">Electron carrier protein. The oxidized form of the cytochrome c heme group can accept an electron from the heme group of the cytochrome c1 subunit of cytochrome reductase. Cytochrome c then transfers this electron to the cytochrome oxidase complex, the final protein carrier in the mitochondrial electron-transport chain.</text>
</comment>
<dbReference type="Gene3D" id="1.10.760.10">
    <property type="entry name" value="Cytochrome c-like domain"/>
    <property type="match status" value="1"/>
</dbReference>
<dbReference type="GO" id="GO:0020037">
    <property type="term" value="F:heme binding"/>
    <property type="evidence" value="ECO:0007669"/>
    <property type="project" value="InterPro"/>
</dbReference>
<keyword evidence="11" id="KW-0679">Respiratory chain</keyword>
<evidence type="ECO:0000256" key="6">
    <source>
        <dbReference type="ARBA" id="ARBA00022723"/>
    </source>
</evidence>
<dbReference type="InterPro" id="IPR009056">
    <property type="entry name" value="Cyt_c-like_dom"/>
</dbReference>
<evidence type="ECO:0000256" key="2">
    <source>
        <dbReference type="ARBA" id="ARBA00004569"/>
    </source>
</evidence>
<evidence type="ECO:0000256" key="1">
    <source>
        <dbReference type="ARBA" id="ARBA00002555"/>
    </source>
</evidence>
<accession>A0A9R1TR58</accession>
<dbReference type="PRINTS" id="PR00604">
    <property type="entry name" value="CYTCHRMECIAB"/>
</dbReference>
<protein>
    <submittedName>
        <fullName evidence="14">Cytochrome c-2-like</fullName>
    </submittedName>
</protein>
<sequence>MGDAVNGQKIFTKMCATCHTVEAGGKHKVGPNLFGIIGKTAGTTAGFNYSEPMKKKGVTWNNSTLNEYLEQPKKSVPGTKMVFAGLKKANDRNDVIAFLNTLK</sequence>
<evidence type="ECO:0000256" key="8">
    <source>
        <dbReference type="ARBA" id="ARBA00023004"/>
    </source>
</evidence>
<evidence type="ECO:0000313" key="14">
    <source>
        <dbReference type="RefSeq" id="XP_011313824.1"/>
    </source>
</evidence>
<comment type="PTM">
    <text evidence="11">Binds 1 heme group per subunit.</text>
</comment>
<evidence type="ECO:0000256" key="9">
    <source>
        <dbReference type="PROSITE-ProRule" id="PRU00433"/>
    </source>
</evidence>
<keyword evidence="13" id="KW-1185">Reference proteome</keyword>
<evidence type="ECO:0000256" key="7">
    <source>
        <dbReference type="ARBA" id="ARBA00022982"/>
    </source>
</evidence>
<dbReference type="Proteomes" id="UP000694866">
    <property type="component" value="Unplaced"/>
</dbReference>
<evidence type="ECO:0000256" key="5">
    <source>
        <dbReference type="ARBA" id="ARBA00022617"/>
    </source>
</evidence>
<evidence type="ECO:0000256" key="3">
    <source>
        <dbReference type="ARBA" id="ARBA00006488"/>
    </source>
</evidence>
<feature type="domain" description="Cytochrome c" evidence="12">
    <location>
        <begin position="2"/>
        <end position="103"/>
    </location>
</feature>
<gene>
    <name evidence="14" type="primary">LOC105273213</name>
</gene>
<reference evidence="14" key="1">
    <citation type="submission" date="2025-08" db="UniProtKB">
        <authorList>
            <consortium name="RefSeq"/>
        </authorList>
    </citation>
    <scope>IDENTIFICATION</scope>
    <source>
        <strain evidence="14">USDA-PBARC FA_bdor</strain>
        <tissue evidence="14">Whole organism</tissue>
    </source>
</reference>
<keyword evidence="7 11" id="KW-0249">Electron transport</keyword>
<keyword evidence="4 11" id="KW-0813">Transport</keyword>
<dbReference type="InterPro" id="IPR002327">
    <property type="entry name" value="Cyt_c_1A/1B"/>
</dbReference>
<dbReference type="GO" id="GO:0046872">
    <property type="term" value="F:metal ion binding"/>
    <property type="evidence" value="ECO:0007669"/>
    <property type="project" value="UniProtKB-KW"/>
</dbReference>
<keyword evidence="11" id="KW-0496">Mitochondrion</keyword>
<name>A0A9R1TR58_9HYME</name>
<keyword evidence="8 9" id="KW-0408">Iron</keyword>
<dbReference type="InterPro" id="IPR036909">
    <property type="entry name" value="Cyt_c-like_dom_sf"/>
</dbReference>
<comment type="similarity">
    <text evidence="3 10">Belongs to the cytochrome c family.</text>
</comment>
<dbReference type="GeneID" id="105273213"/>
<dbReference type="GO" id="GO:0005758">
    <property type="term" value="C:mitochondrial intermembrane space"/>
    <property type="evidence" value="ECO:0007669"/>
    <property type="project" value="UniProtKB-SubCell"/>
</dbReference>
<evidence type="ECO:0000256" key="11">
    <source>
        <dbReference type="RuleBase" id="RU004427"/>
    </source>
</evidence>
<dbReference type="Pfam" id="PF00034">
    <property type="entry name" value="Cytochrom_C"/>
    <property type="match status" value="1"/>
</dbReference>
<comment type="subcellular location">
    <subcellularLocation>
        <location evidence="2">Mitochondrion intermembrane space</location>
    </subcellularLocation>
</comment>
<dbReference type="KEGG" id="fas:105273213"/>
<dbReference type="PANTHER" id="PTHR11961">
    <property type="entry name" value="CYTOCHROME C"/>
    <property type="match status" value="1"/>
</dbReference>
<dbReference type="GO" id="GO:0009055">
    <property type="term" value="F:electron transfer activity"/>
    <property type="evidence" value="ECO:0007669"/>
    <property type="project" value="InterPro"/>
</dbReference>